<dbReference type="OrthoDB" id="7191104at2"/>
<protein>
    <submittedName>
        <fullName evidence="2">SnoaL-like protein</fullName>
    </submittedName>
</protein>
<keyword evidence="3" id="KW-1185">Reference proteome</keyword>
<comment type="caution">
    <text evidence="2">The sequence shown here is derived from an EMBL/GenBank/DDBJ whole genome shotgun (WGS) entry which is preliminary data.</text>
</comment>
<dbReference type="Pfam" id="PF13577">
    <property type="entry name" value="SnoaL_4"/>
    <property type="match status" value="1"/>
</dbReference>
<dbReference type="InterPro" id="IPR037401">
    <property type="entry name" value="SnoaL-like"/>
</dbReference>
<dbReference type="SUPFAM" id="SSF54427">
    <property type="entry name" value="NTF2-like"/>
    <property type="match status" value="1"/>
</dbReference>
<feature type="domain" description="SnoaL-like" evidence="1">
    <location>
        <begin position="9"/>
        <end position="133"/>
    </location>
</feature>
<dbReference type="EMBL" id="QJJM01000001">
    <property type="protein sequence ID" value="PXW79216.1"/>
    <property type="molecule type" value="Genomic_DNA"/>
</dbReference>
<organism evidence="2 3">
    <name type="scientific">Blastomonas natatoria</name>
    <dbReference type="NCBI Taxonomy" id="34015"/>
    <lineage>
        <taxon>Bacteria</taxon>
        <taxon>Pseudomonadati</taxon>
        <taxon>Pseudomonadota</taxon>
        <taxon>Alphaproteobacteria</taxon>
        <taxon>Sphingomonadales</taxon>
        <taxon>Sphingomonadaceae</taxon>
        <taxon>Blastomonas</taxon>
    </lineage>
</organism>
<evidence type="ECO:0000313" key="3">
    <source>
        <dbReference type="Proteomes" id="UP000248014"/>
    </source>
</evidence>
<dbReference type="CDD" id="cd00531">
    <property type="entry name" value="NTF2_like"/>
    <property type="match status" value="1"/>
</dbReference>
<accession>A0A2V3VBN9</accession>
<evidence type="ECO:0000313" key="2">
    <source>
        <dbReference type="EMBL" id="PXW79216.1"/>
    </source>
</evidence>
<sequence length="175" mass="20107">MKYANTLETMLAKQDIADCLARYARGVDRADGELLHSCYFDDSIEEHGSSYSGPARAYIDGAIQRMQGGDVMGHYLCNLHVEFESDTLAYAECYVLTFARFPKDGERWDTLTGGRIVDRFEKRDGEWRIAHRKITLDWNRDMPMAEGWCLGMFKPEDPRMHIGEKGKGDLSYSRF</sequence>
<reference evidence="2 3" key="1">
    <citation type="submission" date="2018-05" db="EMBL/GenBank/DDBJ databases">
        <title>Genomic Encyclopedia of Type Strains, Phase IV (KMG-IV): sequencing the most valuable type-strain genomes for metagenomic binning, comparative biology and taxonomic classification.</title>
        <authorList>
            <person name="Goeker M."/>
        </authorList>
    </citation>
    <scope>NUCLEOTIDE SEQUENCE [LARGE SCALE GENOMIC DNA]</scope>
    <source>
        <strain evidence="2 3">DSM 3183</strain>
    </source>
</reference>
<dbReference type="Gene3D" id="3.10.450.50">
    <property type="match status" value="1"/>
</dbReference>
<dbReference type="AlphaFoldDB" id="A0A2V3VBN9"/>
<proteinExistence type="predicted"/>
<evidence type="ECO:0000259" key="1">
    <source>
        <dbReference type="Pfam" id="PF13577"/>
    </source>
</evidence>
<dbReference type="Proteomes" id="UP000248014">
    <property type="component" value="Unassembled WGS sequence"/>
</dbReference>
<gene>
    <name evidence="2" type="ORF">C7451_101280</name>
</gene>
<dbReference type="RefSeq" id="WP_110297180.1">
    <property type="nucleotide sequence ID" value="NZ_QJJM01000001.1"/>
</dbReference>
<name>A0A2V3VBN9_9SPHN</name>
<dbReference type="InterPro" id="IPR032710">
    <property type="entry name" value="NTF2-like_dom_sf"/>
</dbReference>